<reference evidence="2" key="1">
    <citation type="submission" date="2022-06" db="EMBL/GenBank/DDBJ databases">
        <title>Uncovering the hologenomic basis of an extraordinary plant invasion.</title>
        <authorList>
            <person name="Bieker V.C."/>
            <person name="Martin M.D."/>
            <person name="Gilbert T."/>
            <person name="Hodgins K."/>
            <person name="Battlay P."/>
            <person name="Petersen B."/>
            <person name="Wilson J."/>
        </authorList>
    </citation>
    <scope>NUCLEOTIDE SEQUENCE</scope>
    <source>
        <strain evidence="2">AA19_3_7</strain>
        <tissue evidence="2">Leaf</tissue>
    </source>
</reference>
<protein>
    <recommendedName>
        <fullName evidence="4">Bacterial Ig-like domain-containing protein</fullName>
    </recommendedName>
</protein>
<name>A0AAD5GAM8_AMBAR</name>
<keyword evidence="1" id="KW-1133">Transmembrane helix</keyword>
<dbReference type="Proteomes" id="UP001206925">
    <property type="component" value="Unassembled WGS sequence"/>
</dbReference>
<feature type="transmembrane region" description="Helical" evidence="1">
    <location>
        <begin position="693"/>
        <end position="720"/>
    </location>
</feature>
<evidence type="ECO:0008006" key="4">
    <source>
        <dbReference type="Google" id="ProtNLM"/>
    </source>
</evidence>
<feature type="transmembrane region" description="Helical" evidence="1">
    <location>
        <begin position="667"/>
        <end position="687"/>
    </location>
</feature>
<dbReference type="AlphaFoldDB" id="A0AAD5GAM8"/>
<dbReference type="PANTHER" id="PTHR34677">
    <property type="match status" value="1"/>
</dbReference>
<dbReference type="EMBL" id="JAMZMK010009715">
    <property type="protein sequence ID" value="KAI7734484.1"/>
    <property type="molecule type" value="Genomic_DNA"/>
</dbReference>
<keyword evidence="1" id="KW-0472">Membrane</keyword>
<feature type="transmembrane region" description="Helical" evidence="1">
    <location>
        <begin position="505"/>
        <end position="524"/>
    </location>
</feature>
<evidence type="ECO:0000256" key="1">
    <source>
        <dbReference type="SAM" id="Phobius"/>
    </source>
</evidence>
<organism evidence="2 3">
    <name type="scientific">Ambrosia artemisiifolia</name>
    <name type="common">Common ragweed</name>
    <dbReference type="NCBI Taxonomy" id="4212"/>
    <lineage>
        <taxon>Eukaryota</taxon>
        <taxon>Viridiplantae</taxon>
        <taxon>Streptophyta</taxon>
        <taxon>Embryophyta</taxon>
        <taxon>Tracheophyta</taxon>
        <taxon>Spermatophyta</taxon>
        <taxon>Magnoliopsida</taxon>
        <taxon>eudicotyledons</taxon>
        <taxon>Gunneridae</taxon>
        <taxon>Pentapetalae</taxon>
        <taxon>asterids</taxon>
        <taxon>campanulids</taxon>
        <taxon>Asterales</taxon>
        <taxon>Asteraceae</taxon>
        <taxon>Asteroideae</taxon>
        <taxon>Heliantheae alliance</taxon>
        <taxon>Heliantheae</taxon>
        <taxon>Ambrosia</taxon>
    </lineage>
</organism>
<feature type="transmembrane region" description="Helical" evidence="1">
    <location>
        <begin position="466"/>
        <end position="485"/>
    </location>
</feature>
<feature type="transmembrane region" description="Helical" evidence="1">
    <location>
        <begin position="626"/>
        <end position="647"/>
    </location>
</feature>
<keyword evidence="3" id="KW-1185">Reference proteome</keyword>
<sequence length="843" mass="93413">MTSNHSLMAPLLTKYSSWLIWIFIVGILLSLQVIECDDSSHISVKLITKPELVSNLDSPNFVFHVGNANVSCTDCTFSCKLDDLRPSNCSSREVSYTKLQDGNHTFEVCTNRPHPVRCATYNWTIDTVPPTAYVTSSTNFTNALNISVHISFSEPCSGGGGGGFRCLSANDCSLLAYGQGQVIPNTLKTIKPNLEYSISVKLSTNVEYGRTLLVTDKYFCKDAAGNQFTRTTGSSFLVHFDRRNVNVDLRTHIPEQLLQLDNNVRSVQATNKHKNLKLYLYFTQPIVNTSTEVLKSLKVSQGSLVSTTSNKDSLGNRRFGFQFVDISEIAIVTARLDSGLLVSRQGSPVSPVAPVTFLFDSQRPHVRLSTTSLKRTQQERIPVTIKFMKPVFGFNSSHLSISGGQILSKIIYSVEIQLIEDWVSMLIPENITTDVAGNTNLASNTLQLFHYSIPAASIMLSTSATAAFALTALVATLLTISTASLQNYGAFATSSPLLTSSPARILFRIVCHIQIFALSGWLAVPLPIEYSEFVKGLRWSIPYFKLPWESGHMNPMWPMNPHSYDHGAQSIRTEATHLERVDSLYGLPLTAMEYKSFFESQKVAPEAQYIKDLNDSHGWMGFKRSMFWLAVISGGLIVLHILFLLILRFRKKKENDNTYVSLIFPRFEVFLVILAVPCVSAASASLLKGGSASGIAVGILILGAIIFLLLALFTFLSIGISLGKLLQYKEVHHEDQKMHWYQALVKVTLGPGKRGQWTWINTSNSKRLTILGPLFEDLRGPPKYMLSQITGGLDYNLSRAVFHGPQETIYQEKGSAGGDNIGIKSSCDLCDLFGSFEKEFVYP</sequence>
<comment type="caution">
    <text evidence="2">The sequence shown here is derived from an EMBL/GenBank/DDBJ whole genome shotgun (WGS) entry which is preliminary data.</text>
</comment>
<proteinExistence type="predicted"/>
<evidence type="ECO:0000313" key="3">
    <source>
        <dbReference type="Proteomes" id="UP001206925"/>
    </source>
</evidence>
<keyword evidence="1" id="KW-0812">Transmembrane</keyword>
<evidence type="ECO:0000313" key="2">
    <source>
        <dbReference type="EMBL" id="KAI7734484.1"/>
    </source>
</evidence>
<gene>
    <name evidence="2" type="ORF">M8C21_030292</name>
</gene>
<feature type="transmembrane region" description="Helical" evidence="1">
    <location>
        <begin position="12"/>
        <end position="34"/>
    </location>
</feature>
<dbReference type="PANTHER" id="PTHR34677:SF1">
    <property type="entry name" value="TRANSMEMBRANE PROTEIN"/>
    <property type="match status" value="1"/>
</dbReference>
<accession>A0AAD5GAM8</accession>